<protein>
    <submittedName>
        <fullName evidence="1">Uncharacterized protein</fullName>
    </submittedName>
</protein>
<evidence type="ECO:0000313" key="2">
    <source>
        <dbReference type="Proteomes" id="UP000245202"/>
    </source>
</evidence>
<dbReference type="Proteomes" id="UP000245202">
    <property type="component" value="Unassembled WGS sequence"/>
</dbReference>
<dbReference type="AlphaFoldDB" id="A0A2R5EGG8"/>
<evidence type="ECO:0000313" key="1">
    <source>
        <dbReference type="EMBL" id="GBG05607.1"/>
    </source>
</evidence>
<dbReference type="EMBL" id="BDQX01000011">
    <property type="protein sequence ID" value="GBG05607.1"/>
    <property type="molecule type" value="Genomic_DNA"/>
</dbReference>
<gene>
    <name evidence="1" type="ORF">PAT3040_00091</name>
</gene>
<organism evidence="1 2">
    <name type="scientific">Paenibacillus agaridevorans</name>
    <dbReference type="NCBI Taxonomy" id="171404"/>
    <lineage>
        <taxon>Bacteria</taxon>
        <taxon>Bacillati</taxon>
        <taxon>Bacillota</taxon>
        <taxon>Bacilli</taxon>
        <taxon>Bacillales</taxon>
        <taxon>Paenibacillaceae</taxon>
        <taxon>Paenibacillus</taxon>
    </lineage>
</organism>
<sequence>MYMKFINFIHKDEIQLGIKTDRGVLHVSEAANHWGAKNMPLHIHYVIATCSSAPRNGC</sequence>
<comment type="caution">
    <text evidence="1">The sequence shown here is derived from an EMBL/GenBank/DDBJ whole genome shotgun (WGS) entry which is preliminary data.</text>
</comment>
<keyword evidence="2" id="KW-1185">Reference proteome</keyword>
<proteinExistence type="predicted"/>
<reference evidence="1 2" key="1">
    <citation type="submission" date="2017-08" db="EMBL/GenBank/DDBJ databases">
        <title>Substantial Increase in Enzyme Production by Combined Drug-Resistance Mutations in Paenibacillus agaridevorans.</title>
        <authorList>
            <person name="Tanaka Y."/>
            <person name="Funane K."/>
            <person name="Hosaka T."/>
            <person name="Shiwa Y."/>
            <person name="Fujita N."/>
            <person name="Miyazaki T."/>
            <person name="Yoshikawa H."/>
            <person name="Murakami K."/>
            <person name="Kasahara K."/>
            <person name="Inaoka T."/>
            <person name="Hiraga Y."/>
            <person name="Ochi K."/>
        </authorList>
    </citation>
    <scope>NUCLEOTIDE SEQUENCE [LARGE SCALE GENOMIC DNA]</scope>
    <source>
        <strain evidence="1 2">T-3040</strain>
    </source>
</reference>
<name>A0A2R5EGG8_9BACL</name>
<accession>A0A2R5EGG8</accession>